<organism evidence="5 6">
    <name type="scientific">Corynebacterium renale</name>
    <dbReference type="NCBI Taxonomy" id="1724"/>
    <lineage>
        <taxon>Bacteria</taxon>
        <taxon>Bacillati</taxon>
        <taxon>Actinomycetota</taxon>
        <taxon>Actinomycetes</taxon>
        <taxon>Mycobacteriales</taxon>
        <taxon>Corynebacteriaceae</taxon>
        <taxon>Corynebacterium</taxon>
    </lineage>
</organism>
<dbReference type="EMBL" id="PDJF01000001">
    <property type="protein sequence ID" value="PFG28284.1"/>
    <property type="molecule type" value="Genomic_DNA"/>
</dbReference>
<comment type="similarity">
    <text evidence="1 3">Belongs to the type-B carboxylesterase/lipase family.</text>
</comment>
<gene>
    <name evidence="5" type="ORF">ATK06_1387</name>
</gene>
<dbReference type="SUPFAM" id="SSF53474">
    <property type="entry name" value="alpha/beta-Hydrolases"/>
    <property type="match status" value="1"/>
</dbReference>
<accession>A0A2A9DNV7</accession>
<comment type="caution">
    <text evidence="5">The sequence shown here is derived from an EMBL/GenBank/DDBJ whole genome shotgun (WGS) entry which is preliminary data.</text>
</comment>
<dbReference type="Gene3D" id="3.40.50.1820">
    <property type="entry name" value="alpha/beta hydrolase"/>
    <property type="match status" value="1"/>
</dbReference>
<dbReference type="EC" id="3.1.1.-" evidence="3"/>
<dbReference type="AlphaFoldDB" id="A0A2A9DNV7"/>
<feature type="domain" description="Carboxylesterase type B" evidence="4">
    <location>
        <begin position="85"/>
        <end position="219"/>
    </location>
</feature>
<dbReference type="Pfam" id="PF00135">
    <property type="entry name" value="COesterase"/>
    <property type="match status" value="1"/>
</dbReference>
<name>A0A2A9DNV7_9CORY</name>
<keyword evidence="2 3" id="KW-0378">Hydrolase</keyword>
<protein>
    <recommendedName>
        <fullName evidence="3">Carboxylic ester hydrolase</fullName>
        <ecNumber evidence="3">3.1.1.-</ecNumber>
    </recommendedName>
</protein>
<proteinExistence type="inferred from homology"/>
<evidence type="ECO:0000313" key="5">
    <source>
        <dbReference type="EMBL" id="PFG28284.1"/>
    </source>
</evidence>
<dbReference type="InterPro" id="IPR050309">
    <property type="entry name" value="Type-B_Carboxylest/Lipase"/>
</dbReference>
<dbReference type="GO" id="GO:0016787">
    <property type="term" value="F:hydrolase activity"/>
    <property type="evidence" value="ECO:0007669"/>
    <property type="project" value="UniProtKB-KW"/>
</dbReference>
<dbReference type="OrthoDB" id="3199405at2"/>
<evidence type="ECO:0000256" key="3">
    <source>
        <dbReference type="RuleBase" id="RU361235"/>
    </source>
</evidence>
<dbReference type="RefSeq" id="WP_053072659.1">
    <property type="nucleotide sequence ID" value="NZ_LDYE01000003.1"/>
</dbReference>
<evidence type="ECO:0000256" key="1">
    <source>
        <dbReference type="ARBA" id="ARBA00005964"/>
    </source>
</evidence>
<dbReference type="PANTHER" id="PTHR11559">
    <property type="entry name" value="CARBOXYLESTERASE"/>
    <property type="match status" value="1"/>
</dbReference>
<sequence>MLTSLAVTPDTVHPTRSNIVRLLELVPMTTVQARFQDATITGTATGSADVYHSIPFAHVDGPFANATLALPVGDIVATEPRPEVTLAVTISTPAGAKAGADHPVLAYIHGGSYIEGTHADPRISPEVWAQAGYVVVTLGYRLGMEGFVPFHDDEPDHYRGIDDCAVALEWIQKTIESFGGDPTNITLVGHSAGAAMALWLARKDHYKGAFRRLVALSPAFPRENFSKRKALLRQLLDTPVTRRHLTALLAKNPKKARRGFQRFTKAYFTDIALGPAIFDPKELAKVPMFITATSHELYTGVPAIDRVENSMFRGLIMRFLRKKVGLRVPVQSFIDALDPKDQDHRFARLMGDSLIRRWASMALEETHSPRWYAELAGSRKHPAVHSAELPHLFPSEGTPEKASALFQAVATFAAGEELPWPAYRKGTSRVGRIIPIAGPNAGHARSIFLDESLADDPLKTARVSFTTPQFLGAKLGPISPR</sequence>
<dbReference type="PROSITE" id="PS00122">
    <property type="entry name" value="CARBOXYLESTERASE_B_1"/>
    <property type="match status" value="1"/>
</dbReference>
<reference evidence="5 6" key="1">
    <citation type="submission" date="2017-10" db="EMBL/GenBank/DDBJ databases">
        <title>Sequencing the genomes of 1000 actinobacteria strains.</title>
        <authorList>
            <person name="Klenk H.-P."/>
        </authorList>
    </citation>
    <scope>NUCLEOTIDE SEQUENCE [LARGE SCALE GENOMIC DNA]</scope>
    <source>
        <strain evidence="5 6">DSM 20688</strain>
    </source>
</reference>
<dbReference type="InterPro" id="IPR029058">
    <property type="entry name" value="AB_hydrolase_fold"/>
</dbReference>
<dbReference type="Proteomes" id="UP000221653">
    <property type="component" value="Unassembled WGS sequence"/>
</dbReference>
<dbReference type="InterPro" id="IPR002018">
    <property type="entry name" value="CarbesteraseB"/>
</dbReference>
<evidence type="ECO:0000256" key="2">
    <source>
        <dbReference type="ARBA" id="ARBA00022801"/>
    </source>
</evidence>
<dbReference type="InterPro" id="IPR019826">
    <property type="entry name" value="Carboxylesterase_B_AS"/>
</dbReference>
<keyword evidence="6" id="KW-1185">Reference proteome</keyword>
<dbReference type="STRING" id="1724.GCA_001044175_01337"/>
<evidence type="ECO:0000259" key="4">
    <source>
        <dbReference type="Pfam" id="PF00135"/>
    </source>
</evidence>
<evidence type="ECO:0000313" key="6">
    <source>
        <dbReference type="Proteomes" id="UP000221653"/>
    </source>
</evidence>